<keyword evidence="1" id="KW-1133">Transmembrane helix</keyword>
<feature type="transmembrane region" description="Helical" evidence="1">
    <location>
        <begin position="113"/>
        <end position="131"/>
    </location>
</feature>
<reference evidence="2" key="1">
    <citation type="submission" date="2014-09" db="EMBL/GenBank/DDBJ databases">
        <authorList>
            <person name="GOMEZ-VALERO Laura"/>
        </authorList>
    </citation>
    <scope>NUCLEOTIDE SEQUENCE</scope>
    <source>
        <strain evidence="2">ATCC33218</strain>
    </source>
</reference>
<evidence type="ECO:0000313" key="4">
    <source>
        <dbReference type="Proteomes" id="UP000032414"/>
    </source>
</evidence>
<gene>
    <name evidence="2" type="ORF">LMI_3123</name>
    <name evidence="3" type="ORF">SAMN02982997_00650</name>
</gene>
<proteinExistence type="predicted"/>
<keyword evidence="1" id="KW-0812">Transmembrane</keyword>
<protein>
    <submittedName>
        <fullName evidence="2">Uncharacterized protein</fullName>
    </submittedName>
</protein>
<feature type="transmembrane region" description="Helical" evidence="1">
    <location>
        <begin position="19"/>
        <end position="36"/>
    </location>
</feature>
<evidence type="ECO:0000313" key="3">
    <source>
        <dbReference type="EMBL" id="SCY02854.1"/>
    </source>
</evidence>
<dbReference type="PATRIC" id="fig|451.8.peg.921"/>
<dbReference type="Proteomes" id="UP000032414">
    <property type="component" value="Chromosome I"/>
</dbReference>
<organism evidence="2 4">
    <name type="scientific">Legionella micdadei</name>
    <name type="common">Tatlockia micdadei</name>
    <dbReference type="NCBI Taxonomy" id="451"/>
    <lineage>
        <taxon>Bacteria</taxon>
        <taxon>Pseudomonadati</taxon>
        <taxon>Pseudomonadota</taxon>
        <taxon>Gammaproteobacteria</taxon>
        <taxon>Legionellales</taxon>
        <taxon>Legionellaceae</taxon>
        <taxon>Legionella</taxon>
    </lineage>
</organism>
<feature type="transmembrane region" description="Helical" evidence="1">
    <location>
        <begin position="85"/>
        <end position="101"/>
    </location>
</feature>
<dbReference type="EMBL" id="LN614830">
    <property type="protein sequence ID" value="CEG62346.1"/>
    <property type="molecule type" value="Genomic_DNA"/>
</dbReference>
<keyword evidence="5" id="KW-1185">Reference proteome</keyword>
<feature type="transmembrane region" description="Helical" evidence="1">
    <location>
        <begin position="143"/>
        <end position="163"/>
    </location>
</feature>
<name>A0A098GLG5_LEGMI</name>
<dbReference type="AlphaFoldDB" id="A0A098GLG5"/>
<sequence>MFFAWDLFSKSYSDYRKQFTSLTLLISLTGYFVWEAKDWAGQSASLLGWPIHFGWQYYFLNEGILALGFLFFLFSLSLKKVNRASISYGLMFLVGQLFLIFTHDTDFSIKTTLFLHLLLILPATTGFIWCWNKLKKTAGLNWWLLGIPFGYFCCLNMVQIGYFCATSYSPRDLNEQFTLRKMQHLPFNEKILFIEPDAEKAAVSGHLIYMDFRPYRKDAYLPANERFIADNFFSSEKSRAKLEERKIKVIFTSNKLTEIRPYSNDLVTLPKTNFKQWQIWNSDPQNKISYQISELVISSKNHLVDSALVSPIHLSKGTYQISAKIAGYVKEGNGHISLLGAQKLIIIPPATYSRPTIFTNIFTVTEPDWEGLLGFGLGGWSVGKGSIQLQDLVIEQLA</sequence>
<reference evidence="4" key="2">
    <citation type="submission" date="2014-09" db="EMBL/GenBank/DDBJ databases">
        <authorList>
            <person name="Gomez-Valero L."/>
        </authorList>
    </citation>
    <scope>NUCLEOTIDE SEQUENCE [LARGE SCALE GENOMIC DNA]</scope>
    <source>
        <strain evidence="4">ATCC33218</strain>
    </source>
</reference>
<reference evidence="3 5" key="3">
    <citation type="submission" date="2016-10" db="EMBL/GenBank/DDBJ databases">
        <authorList>
            <person name="Varghese N."/>
            <person name="Submissions S."/>
        </authorList>
    </citation>
    <scope>NUCLEOTIDE SEQUENCE [LARGE SCALE GENOMIC DNA]</scope>
    <source>
        <strain evidence="3 5">ATCC 33218</strain>
    </source>
</reference>
<keyword evidence="1" id="KW-0472">Membrane</keyword>
<dbReference type="EMBL" id="FMVN01000003">
    <property type="protein sequence ID" value="SCY02854.1"/>
    <property type="molecule type" value="Genomic_DNA"/>
</dbReference>
<evidence type="ECO:0000256" key="1">
    <source>
        <dbReference type="SAM" id="Phobius"/>
    </source>
</evidence>
<feature type="transmembrane region" description="Helical" evidence="1">
    <location>
        <begin position="56"/>
        <end position="78"/>
    </location>
</feature>
<evidence type="ECO:0000313" key="2">
    <source>
        <dbReference type="EMBL" id="CEG62346.1"/>
    </source>
</evidence>
<dbReference type="Proteomes" id="UP000182998">
    <property type="component" value="Unassembled WGS sequence"/>
</dbReference>
<dbReference type="HOGENOM" id="CLU_692476_0_0_6"/>
<accession>A0A098GLG5</accession>
<dbReference type="STRING" id="451.B6N58_14360"/>
<dbReference type="KEGG" id="tmc:LMI_3123"/>
<evidence type="ECO:0000313" key="5">
    <source>
        <dbReference type="Proteomes" id="UP000182998"/>
    </source>
</evidence>